<comment type="caution">
    <text evidence="3">The sequence shown here is derived from an EMBL/GenBank/DDBJ whole genome shotgun (WGS) entry which is preliminary data.</text>
</comment>
<feature type="compositionally biased region" description="Basic residues" evidence="1">
    <location>
        <begin position="33"/>
        <end position="42"/>
    </location>
</feature>
<feature type="non-terminal residue" evidence="3">
    <location>
        <position position="160"/>
    </location>
</feature>
<evidence type="ECO:0000256" key="1">
    <source>
        <dbReference type="SAM" id="MobiDB-lite"/>
    </source>
</evidence>
<reference evidence="4" key="1">
    <citation type="submission" date="2022-10" db="EMBL/GenBank/DDBJ databases">
        <title>Genome assembly of Pristionchus species.</title>
        <authorList>
            <person name="Yoshida K."/>
            <person name="Sommer R.J."/>
        </authorList>
    </citation>
    <scope>NUCLEOTIDE SEQUENCE [LARGE SCALE GENOMIC DNA]</scope>
    <source>
        <strain evidence="4">RS5460</strain>
    </source>
</reference>
<sequence length="160" mass="18866">SIAASTRSRSRLWQPPRQLRYRPRFPARLRRLRSRLRSRSRHRTESSATNRRCAMPRRRLRGRYGMGGVTPQTAHYKQAVALMKILKRNNYLENALRFEEGEKIRKHYEAVGFNQPPPPHILALLNKALDFVLESVLFRAEDLDTGITNEMRVFIIKKQE</sequence>
<evidence type="ECO:0000313" key="3">
    <source>
        <dbReference type="EMBL" id="GMR43983.1"/>
    </source>
</evidence>
<dbReference type="AlphaFoldDB" id="A0AAN5CAC4"/>
<name>A0AAN5CAC4_9BILA</name>
<dbReference type="Proteomes" id="UP001328107">
    <property type="component" value="Unassembled WGS sequence"/>
</dbReference>
<keyword evidence="4" id="KW-1185">Reference proteome</keyword>
<accession>A0AAN5CAC4</accession>
<dbReference type="PANTHER" id="PTHR38630">
    <property type="entry name" value="PROTEIN CBG12780"/>
    <property type="match status" value="1"/>
</dbReference>
<feature type="region of interest" description="Disordered" evidence="1">
    <location>
        <begin position="33"/>
        <end position="53"/>
    </location>
</feature>
<organism evidence="3 4">
    <name type="scientific">Pristionchus mayeri</name>
    <dbReference type="NCBI Taxonomy" id="1317129"/>
    <lineage>
        <taxon>Eukaryota</taxon>
        <taxon>Metazoa</taxon>
        <taxon>Ecdysozoa</taxon>
        <taxon>Nematoda</taxon>
        <taxon>Chromadorea</taxon>
        <taxon>Rhabditida</taxon>
        <taxon>Rhabditina</taxon>
        <taxon>Diplogasteromorpha</taxon>
        <taxon>Diplogasteroidea</taxon>
        <taxon>Neodiplogasteridae</taxon>
        <taxon>Pristionchus</taxon>
    </lineage>
</organism>
<dbReference type="InterPro" id="IPR056676">
    <property type="entry name" value="DUF7774"/>
</dbReference>
<evidence type="ECO:0000313" key="4">
    <source>
        <dbReference type="Proteomes" id="UP001328107"/>
    </source>
</evidence>
<protein>
    <recommendedName>
        <fullName evidence="2">DUF7774 domain-containing protein</fullName>
    </recommendedName>
</protein>
<gene>
    <name evidence="3" type="ORF">PMAYCL1PPCAC_14178</name>
</gene>
<feature type="non-terminal residue" evidence="3">
    <location>
        <position position="1"/>
    </location>
</feature>
<dbReference type="Pfam" id="PF24983">
    <property type="entry name" value="DUF7774"/>
    <property type="match status" value="1"/>
</dbReference>
<evidence type="ECO:0000259" key="2">
    <source>
        <dbReference type="Pfam" id="PF24983"/>
    </source>
</evidence>
<dbReference type="PANTHER" id="PTHR38630:SF1">
    <property type="entry name" value="DEK_C DOMAIN-CONTAINING PROTEIN-RELATED"/>
    <property type="match status" value="1"/>
</dbReference>
<proteinExistence type="predicted"/>
<feature type="domain" description="DUF7774" evidence="2">
    <location>
        <begin position="73"/>
        <end position="159"/>
    </location>
</feature>
<dbReference type="EMBL" id="BTRK01000003">
    <property type="protein sequence ID" value="GMR43983.1"/>
    <property type="molecule type" value="Genomic_DNA"/>
</dbReference>